<dbReference type="InterPro" id="IPR002397">
    <property type="entry name" value="Cyt_P450_B"/>
</dbReference>
<dbReference type="Proteomes" id="UP000199286">
    <property type="component" value="Unassembled WGS sequence"/>
</dbReference>
<dbReference type="GO" id="GO:0016705">
    <property type="term" value="F:oxidoreductase activity, acting on paired donors, with incorporation or reduction of molecular oxygen"/>
    <property type="evidence" value="ECO:0007669"/>
    <property type="project" value="InterPro"/>
</dbReference>
<name>A0A1H3P2N0_9RHOB</name>
<dbReference type="EMBL" id="FNPF01000041">
    <property type="protein sequence ID" value="SDY94679.1"/>
    <property type="molecule type" value="Genomic_DNA"/>
</dbReference>
<dbReference type="GO" id="GO:0004497">
    <property type="term" value="F:monooxygenase activity"/>
    <property type="evidence" value="ECO:0007669"/>
    <property type="project" value="InterPro"/>
</dbReference>
<dbReference type="GO" id="GO:0005506">
    <property type="term" value="F:iron ion binding"/>
    <property type="evidence" value="ECO:0007669"/>
    <property type="project" value="InterPro"/>
</dbReference>
<sequence>ARDTQTVQCDLVAAKDSYPDCRADLTQIVALYLGVGQSRRGVFGDPEAFRLDRDPGLNLLYGAGIHVCPGAPLARLELRLIIDHLLAATQEIAPIAGKPPVRDVYPGSGFRQLPLRVVRRAAR</sequence>
<dbReference type="PANTHER" id="PTHR46696:SF1">
    <property type="entry name" value="CYTOCHROME P450 YJIB-RELATED"/>
    <property type="match status" value="1"/>
</dbReference>
<proteinExistence type="inferred from homology"/>
<protein>
    <recommendedName>
        <fullName evidence="4">Cytochrome P450</fullName>
    </recommendedName>
</protein>
<reference evidence="2 3" key="1">
    <citation type="submission" date="2016-10" db="EMBL/GenBank/DDBJ databases">
        <authorList>
            <person name="de Groot N.N."/>
        </authorList>
    </citation>
    <scope>NUCLEOTIDE SEQUENCE [LARGE SCALE GENOMIC DNA]</scope>
    <source>
        <strain evidence="2 3">DSM 26880</strain>
    </source>
</reference>
<dbReference type="PANTHER" id="PTHR46696">
    <property type="entry name" value="P450, PUTATIVE (EUROFUNG)-RELATED"/>
    <property type="match status" value="1"/>
</dbReference>
<evidence type="ECO:0000313" key="2">
    <source>
        <dbReference type="EMBL" id="SDY94679.1"/>
    </source>
</evidence>
<gene>
    <name evidence="2" type="ORF">SAMN05444340_1411</name>
</gene>
<evidence type="ECO:0008006" key="4">
    <source>
        <dbReference type="Google" id="ProtNLM"/>
    </source>
</evidence>
<dbReference type="InterPro" id="IPR036396">
    <property type="entry name" value="Cyt_P450_sf"/>
</dbReference>
<accession>A0A1H3P2N0</accession>
<dbReference type="AlphaFoldDB" id="A0A1H3P2N0"/>
<evidence type="ECO:0000256" key="1">
    <source>
        <dbReference type="ARBA" id="ARBA00010617"/>
    </source>
</evidence>
<dbReference type="GO" id="GO:0020037">
    <property type="term" value="F:heme binding"/>
    <property type="evidence" value="ECO:0007669"/>
    <property type="project" value="InterPro"/>
</dbReference>
<keyword evidence="3" id="KW-1185">Reference proteome</keyword>
<feature type="non-terminal residue" evidence="2">
    <location>
        <position position="1"/>
    </location>
</feature>
<comment type="similarity">
    <text evidence="1">Belongs to the cytochrome P450 family.</text>
</comment>
<organism evidence="2 3">
    <name type="scientific">Citreimonas salinaria</name>
    <dbReference type="NCBI Taxonomy" id="321339"/>
    <lineage>
        <taxon>Bacteria</taxon>
        <taxon>Pseudomonadati</taxon>
        <taxon>Pseudomonadota</taxon>
        <taxon>Alphaproteobacteria</taxon>
        <taxon>Rhodobacterales</taxon>
        <taxon>Roseobacteraceae</taxon>
        <taxon>Citreimonas</taxon>
    </lineage>
</organism>
<dbReference type="Gene3D" id="1.10.630.10">
    <property type="entry name" value="Cytochrome P450"/>
    <property type="match status" value="1"/>
</dbReference>
<dbReference type="PRINTS" id="PR00359">
    <property type="entry name" value="BP450"/>
</dbReference>
<dbReference type="STRING" id="321339.SAMN05444340_1411"/>
<dbReference type="SUPFAM" id="SSF48264">
    <property type="entry name" value="Cytochrome P450"/>
    <property type="match status" value="1"/>
</dbReference>
<evidence type="ECO:0000313" key="3">
    <source>
        <dbReference type="Proteomes" id="UP000199286"/>
    </source>
</evidence>